<comment type="caution">
    <text evidence="1">The sequence shown here is derived from an EMBL/GenBank/DDBJ whole genome shotgun (WGS) entry which is preliminary data.</text>
</comment>
<organism evidence="1 2">
    <name type="scientific">Rhododendron molle</name>
    <name type="common">Chinese azalea</name>
    <name type="synonym">Azalea mollis</name>
    <dbReference type="NCBI Taxonomy" id="49168"/>
    <lineage>
        <taxon>Eukaryota</taxon>
        <taxon>Viridiplantae</taxon>
        <taxon>Streptophyta</taxon>
        <taxon>Embryophyta</taxon>
        <taxon>Tracheophyta</taxon>
        <taxon>Spermatophyta</taxon>
        <taxon>Magnoliopsida</taxon>
        <taxon>eudicotyledons</taxon>
        <taxon>Gunneridae</taxon>
        <taxon>Pentapetalae</taxon>
        <taxon>asterids</taxon>
        <taxon>Ericales</taxon>
        <taxon>Ericaceae</taxon>
        <taxon>Ericoideae</taxon>
        <taxon>Rhodoreae</taxon>
        <taxon>Rhododendron</taxon>
    </lineage>
</organism>
<sequence length="79" mass="8953">MVEANELFHEMNSRGIQADEVMYTVLIDGYCKSGEMKKAFLLHNQMVQIRLTPNVVTYTALADGLSKLWEVETTKRASS</sequence>
<proteinExistence type="predicted"/>
<name>A0ACC0NSW9_RHOML</name>
<gene>
    <name evidence="1" type="ORF">RHMOL_Rhmol05G0193400</name>
</gene>
<protein>
    <submittedName>
        <fullName evidence="1">Uncharacterized protein</fullName>
    </submittedName>
</protein>
<keyword evidence="2" id="KW-1185">Reference proteome</keyword>
<accession>A0ACC0NSW9</accession>
<dbReference type="Proteomes" id="UP001062846">
    <property type="component" value="Chromosome 5"/>
</dbReference>
<evidence type="ECO:0000313" key="2">
    <source>
        <dbReference type="Proteomes" id="UP001062846"/>
    </source>
</evidence>
<reference evidence="1" key="1">
    <citation type="submission" date="2022-02" db="EMBL/GenBank/DDBJ databases">
        <title>Plant Genome Project.</title>
        <authorList>
            <person name="Zhang R.-G."/>
        </authorList>
    </citation>
    <scope>NUCLEOTIDE SEQUENCE</scope>
    <source>
        <strain evidence="1">AT1</strain>
    </source>
</reference>
<dbReference type="EMBL" id="CM046392">
    <property type="protein sequence ID" value="KAI8555688.1"/>
    <property type="molecule type" value="Genomic_DNA"/>
</dbReference>
<evidence type="ECO:0000313" key="1">
    <source>
        <dbReference type="EMBL" id="KAI8555688.1"/>
    </source>
</evidence>